<proteinExistence type="predicted"/>
<dbReference type="EMBL" id="BARS01020221">
    <property type="protein sequence ID" value="GAG04766.1"/>
    <property type="molecule type" value="Genomic_DNA"/>
</dbReference>
<sequence>VEKGIKEIERGEYVTLKELKRDIEKEKMGRK</sequence>
<organism evidence="1">
    <name type="scientific">marine sediment metagenome</name>
    <dbReference type="NCBI Taxonomy" id="412755"/>
    <lineage>
        <taxon>unclassified sequences</taxon>
        <taxon>metagenomes</taxon>
        <taxon>ecological metagenomes</taxon>
    </lineage>
</organism>
<name>X0VW57_9ZZZZ</name>
<gene>
    <name evidence="1" type="ORF">S01H1_32638</name>
</gene>
<evidence type="ECO:0000313" key="1">
    <source>
        <dbReference type="EMBL" id="GAG04766.1"/>
    </source>
</evidence>
<comment type="caution">
    <text evidence="1">The sequence shown here is derived from an EMBL/GenBank/DDBJ whole genome shotgun (WGS) entry which is preliminary data.</text>
</comment>
<accession>X0VW57</accession>
<protein>
    <submittedName>
        <fullName evidence="1">Uncharacterized protein</fullName>
    </submittedName>
</protein>
<feature type="non-terminal residue" evidence="1">
    <location>
        <position position="1"/>
    </location>
</feature>
<reference evidence="1" key="1">
    <citation type="journal article" date="2014" name="Front. Microbiol.">
        <title>High frequency of phylogenetically diverse reductive dehalogenase-homologous genes in deep subseafloor sedimentary metagenomes.</title>
        <authorList>
            <person name="Kawai M."/>
            <person name="Futagami T."/>
            <person name="Toyoda A."/>
            <person name="Takaki Y."/>
            <person name="Nishi S."/>
            <person name="Hori S."/>
            <person name="Arai W."/>
            <person name="Tsubouchi T."/>
            <person name="Morono Y."/>
            <person name="Uchiyama I."/>
            <person name="Ito T."/>
            <person name="Fujiyama A."/>
            <person name="Inagaki F."/>
            <person name="Takami H."/>
        </authorList>
    </citation>
    <scope>NUCLEOTIDE SEQUENCE</scope>
    <source>
        <strain evidence="1">Expedition CK06-06</strain>
    </source>
</reference>
<dbReference type="AlphaFoldDB" id="X0VW57"/>